<dbReference type="PROSITE" id="PS50293">
    <property type="entry name" value="TPR_REGION"/>
    <property type="match status" value="1"/>
</dbReference>
<evidence type="ECO:0000256" key="12">
    <source>
        <dbReference type="SAM" id="Phobius"/>
    </source>
</evidence>
<dbReference type="GO" id="GO:0030150">
    <property type="term" value="P:protein import into mitochondrial matrix"/>
    <property type="evidence" value="ECO:0007669"/>
    <property type="project" value="TreeGrafter"/>
</dbReference>
<dbReference type="PANTHER" id="PTHR46208:SF1">
    <property type="entry name" value="MITOCHONDRIAL IMPORT RECEPTOR SUBUNIT TOM70"/>
    <property type="match status" value="1"/>
</dbReference>
<feature type="repeat" description="TPR" evidence="10">
    <location>
        <begin position="452"/>
        <end position="485"/>
    </location>
</feature>
<keyword evidence="6 12" id="KW-1133">Transmembrane helix</keyword>
<dbReference type="Pfam" id="PF13181">
    <property type="entry name" value="TPR_8"/>
    <property type="match status" value="4"/>
</dbReference>
<keyword evidence="13" id="KW-1185">Reference proteome</keyword>
<dbReference type="KEGG" id="nlo:107222851"/>
<keyword evidence="3" id="KW-0677">Repeat</keyword>
<feature type="repeat" description="TPR" evidence="10">
    <location>
        <begin position="100"/>
        <end position="133"/>
    </location>
</feature>
<name>A0A6J0BUZ3_NEOLC</name>
<evidence type="ECO:0000256" key="9">
    <source>
        <dbReference type="ARBA" id="ARBA00038030"/>
    </source>
</evidence>
<keyword evidence="7" id="KW-0496">Mitochondrion</keyword>
<dbReference type="OrthoDB" id="66418at2759"/>
<evidence type="ECO:0000313" key="14">
    <source>
        <dbReference type="RefSeq" id="XP_015517858.1"/>
    </source>
</evidence>
<proteinExistence type="inferred from homology"/>
<keyword evidence="14" id="KW-0675">Receptor</keyword>
<dbReference type="AlphaFoldDB" id="A0A6J0BUZ3"/>
<accession>A0A6J0BUZ3</accession>
<evidence type="ECO:0000256" key="3">
    <source>
        <dbReference type="ARBA" id="ARBA00022737"/>
    </source>
</evidence>
<dbReference type="PANTHER" id="PTHR46208">
    <property type="entry name" value="MITOCHONDRIAL IMPORT RECEPTOR SUBUNIT TOM70"/>
    <property type="match status" value="1"/>
</dbReference>
<dbReference type="FunCoup" id="A0A6J0BUZ3">
    <property type="interactions" value="1195"/>
</dbReference>
<dbReference type="SUPFAM" id="SSF81901">
    <property type="entry name" value="HCP-like"/>
    <property type="match status" value="1"/>
</dbReference>
<dbReference type="InterPro" id="IPR019734">
    <property type="entry name" value="TPR_rpt"/>
</dbReference>
<dbReference type="Gene3D" id="1.25.40.10">
    <property type="entry name" value="Tetratricopeptide repeat domain"/>
    <property type="match status" value="2"/>
</dbReference>
<dbReference type="Pfam" id="PF00515">
    <property type="entry name" value="TPR_1"/>
    <property type="match status" value="1"/>
</dbReference>
<dbReference type="GO" id="GO:0005741">
    <property type="term" value="C:mitochondrial outer membrane"/>
    <property type="evidence" value="ECO:0007669"/>
    <property type="project" value="UniProtKB-SubCell"/>
</dbReference>
<feature type="repeat" description="TPR" evidence="10">
    <location>
        <begin position="521"/>
        <end position="554"/>
    </location>
</feature>
<comment type="subcellular location">
    <subcellularLocation>
        <location evidence="1">Mitochondrion outer membrane</location>
        <topology evidence="1">Single-pass membrane protein</topology>
    </subcellularLocation>
</comment>
<dbReference type="GO" id="GO:0008320">
    <property type="term" value="F:protein transmembrane transporter activity"/>
    <property type="evidence" value="ECO:0007669"/>
    <property type="project" value="TreeGrafter"/>
</dbReference>
<dbReference type="InParanoid" id="A0A6J0BUZ3"/>
<dbReference type="Proteomes" id="UP000829291">
    <property type="component" value="Chromosome 1"/>
</dbReference>
<dbReference type="GO" id="GO:0045039">
    <property type="term" value="P:protein insertion into mitochondrial inner membrane"/>
    <property type="evidence" value="ECO:0007669"/>
    <property type="project" value="TreeGrafter"/>
</dbReference>
<dbReference type="CTD" id="34618"/>
<reference evidence="14" key="1">
    <citation type="submission" date="2025-08" db="UniProtKB">
        <authorList>
            <consortium name="RefSeq"/>
        </authorList>
    </citation>
    <scope>IDENTIFICATION</scope>
    <source>
        <tissue evidence="14">Thorax and Abdomen</tissue>
    </source>
</reference>
<evidence type="ECO:0000256" key="6">
    <source>
        <dbReference type="ARBA" id="ARBA00022989"/>
    </source>
</evidence>
<feature type="transmembrane region" description="Helical" evidence="12">
    <location>
        <begin position="20"/>
        <end position="37"/>
    </location>
</feature>
<evidence type="ECO:0000313" key="13">
    <source>
        <dbReference type="Proteomes" id="UP000829291"/>
    </source>
</evidence>
<evidence type="ECO:0000256" key="10">
    <source>
        <dbReference type="PROSITE-ProRule" id="PRU00339"/>
    </source>
</evidence>
<dbReference type="PROSITE" id="PS50005">
    <property type="entry name" value="TPR"/>
    <property type="match status" value="5"/>
</dbReference>
<gene>
    <name evidence="14" type="primary">LOC107222851</name>
</gene>
<evidence type="ECO:0000256" key="7">
    <source>
        <dbReference type="ARBA" id="ARBA00023128"/>
    </source>
</evidence>
<dbReference type="SMART" id="SM00028">
    <property type="entry name" value="TPR"/>
    <property type="match status" value="9"/>
</dbReference>
<feature type="repeat" description="TPR" evidence="10">
    <location>
        <begin position="343"/>
        <end position="376"/>
    </location>
</feature>
<keyword evidence="5 10" id="KW-0802">TPR repeat</keyword>
<keyword evidence="4" id="KW-1000">Mitochondrion outer membrane</keyword>
<dbReference type="InterPro" id="IPR011990">
    <property type="entry name" value="TPR-like_helical_dom_sf"/>
</dbReference>
<keyword evidence="2 12" id="KW-0812">Transmembrane</keyword>
<dbReference type="RefSeq" id="XP_015517858.1">
    <property type="nucleotide sequence ID" value="XM_015662372.2"/>
</dbReference>
<feature type="repeat" description="TPR" evidence="10">
    <location>
        <begin position="377"/>
        <end position="410"/>
    </location>
</feature>
<keyword evidence="8 12" id="KW-0472">Membrane</keyword>
<protein>
    <submittedName>
        <fullName evidence="14">Mitochondrial import receptor subunit TOM70</fullName>
    </submittedName>
</protein>
<evidence type="ECO:0000256" key="1">
    <source>
        <dbReference type="ARBA" id="ARBA00004572"/>
    </source>
</evidence>
<dbReference type="SUPFAM" id="SSF48452">
    <property type="entry name" value="TPR-like"/>
    <property type="match status" value="1"/>
</dbReference>
<feature type="region of interest" description="Disordered" evidence="11">
    <location>
        <begin position="45"/>
        <end position="68"/>
    </location>
</feature>
<evidence type="ECO:0000256" key="4">
    <source>
        <dbReference type="ARBA" id="ARBA00022787"/>
    </source>
</evidence>
<evidence type="ECO:0000256" key="5">
    <source>
        <dbReference type="ARBA" id="ARBA00022803"/>
    </source>
</evidence>
<evidence type="ECO:0000256" key="11">
    <source>
        <dbReference type="SAM" id="MobiDB-lite"/>
    </source>
</evidence>
<evidence type="ECO:0000256" key="8">
    <source>
        <dbReference type="ARBA" id="ARBA00023136"/>
    </source>
</evidence>
<evidence type="ECO:0000256" key="2">
    <source>
        <dbReference type="ARBA" id="ARBA00022692"/>
    </source>
</evidence>
<dbReference type="GO" id="GO:0030943">
    <property type="term" value="F:mitochondrion targeting sequence binding"/>
    <property type="evidence" value="ECO:0007669"/>
    <property type="project" value="TreeGrafter"/>
</dbReference>
<dbReference type="GeneID" id="107222851"/>
<comment type="similarity">
    <text evidence="9">Belongs to the Tom70 family.</text>
</comment>
<organism evidence="14">
    <name type="scientific">Neodiprion lecontei</name>
    <name type="common">Redheaded pine sawfly</name>
    <dbReference type="NCBI Taxonomy" id="441921"/>
    <lineage>
        <taxon>Eukaryota</taxon>
        <taxon>Metazoa</taxon>
        <taxon>Ecdysozoa</taxon>
        <taxon>Arthropoda</taxon>
        <taxon>Hexapoda</taxon>
        <taxon>Insecta</taxon>
        <taxon>Pterygota</taxon>
        <taxon>Neoptera</taxon>
        <taxon>Endopterygota</taxon>
        <taxon>Hymenoptera</taxon>
        <taxon>Tenthredinoidea</taxon>
        <taxon>Diprionidae</taxon>
        <taxon>Diprioninae</taxon>
        <taxon>Neodiprion</taxon>
    </lineage>
</organism>
<sequence length="590" mass="66347">MTTASGSASITGSSLPKWQLALAVGAPVALGLGYMYYKNSLKPVPRRRGGSKGGAGQENGTSKDVELSVDSDILPTTLSACESENEFKKVCSAQTPLEKATQYKNEGNNYFKSGKYDEAILSYNKAIETCPQENTMDLATFYQNRAAAYDQLRKYSAVKADCTKALELNPRYVKALQRRARALEHSNDLVSVLEDVTAACILEQFSNQSTLVMADRILKQLGRQHAKEHMANRKSVMPSKHFIKTYFSAFSKDPILSKLDEFKIAEPTTGYAKAKQTIREEKYDNVISYCTEEIEHPDFVPEACMEVYLLRATFYLLLGYHEDASADLAKIINSKSTSKELKVNALIKRASMYMQLEDPAKCFLDFEKAIEIDPKCGDIYHHRGQVNLLLEKINDAQDDFKKAVDLNPDFDIAFVQKCYTDYRHAVVSKDMNKVADVMTEFKRAFQKFPDCAECYTLYAQILCDTQDYAKADSYFAKAIERDPNNANIHVHRGLLHLQWNGNINKAIEYINKALILDDKCEFGYETLGTIEVQRGNLKEAIELFDKALALGRTEMELTHIFSLKDAAKTQLTVTERLGLSSLLEIPTPGN</sequence>